<dbReference type="Pfam" id="PF13637">
    <property type="entry name" value="Ank_4"/>
    <property type="match status" value="1"/>
</dbReference>
<feature type="compositionally biased region" description="Basic and acidic residues" evidence="4">
    <location>
        <begin position="1108"/>
        <end position="1138"/>
    </location>
</feature>
<keyword evidence="6" id="KW-1185">Reference proteome</keyword>
<feature type="compositionally biased region" description="Basic and acidic residues" evidence="4">
    <location>
        <begin position="1070"/>
        <end position="1095"/>
    </location>
</feature>
<dbReference type="EMBL" id="OV725078">
    <property type="protein sequence ID" value="CAH1392904.1"/>
    <property type="molecule type" value="Genomic_DNA"/>
</dbReference>
<organism evidence="5 6">
    <name type="scientific">Nezara viridula</name>
    <name type="common">Southern green stink bug</name>
    <name type="synonym">Cimex viridulus</name>
    <dbReference type="NCBI Taxonomy" id="85310"/>
    <lineage>
        <taxon>Eukaryota</taxon>
        <taxon>Metazoa</taxon>
        <taxon>Ecdysozoa</taxon>
        <taxon>Arthropoda</taxon>
        <taxon>Hexapoda</taxon>
        <taxon>Insecta</taxon>
        <taxon>Pterygota</taxon>
        <taxon>Neoptera</taxon>
        <taxon>Paraneoptera</taxon>
        <taxon>Hemiptera</taxon>
        <taxon>Heteroptera</taxon>
        <taxon>Panheteroptera</taxon>
        <taxon>Pentatomomorpha</taxon>
        <taxon>Pentatomoidea</taxon>
        <taxon>Pentatomidae</taxon>
        <taxon>Pentatominae</taxon>
        <taxon>Nezara</taxon>
    </lineage>
</organism>
<evidence type="ECO:0000256" key="1">
    <source>
        <dbReference type="ARBA" id="ARBA00022737"/>
    </source>
</evidence>
<protein>
    <submittedName>
        <fullName evidence="5">Uncharacterized protein</fullName>
    </submittedName>
</protein>
<feature type="region of interest" description="Disordered" evidence="4">
    <location>
        <begin position="497"/>
        <end position="581"/>
    </location>
</feature>
<keyword evidence="1" id="KW-0677">Repeat</keyword>
<dbReference type="PRINTS" id="PR01415">
    <property type="entry name" value="ANKYRIN"/>
</dbReference>
<feature type="compositionally biased region" description="Basic residues" evidence="4">
    <location>
        <begin position="1096"/>
        <end position="1107"/>
    </location>
</feature>
<sequence>MTGVTVKLGATSLMYACQQGKESQVNEIIQTKPDTILERERSLKTALHYCAESGDGGVESAAALLRAAPELVFAQDQDGYTALHLAVIAGNVQLAKLLISQGADVNTADKEGHTSAHWATVCGEIECLELILKKKADPNIGDMHGGCPLHYAAQMCGPGSEMPGDRRLGMTALRLLINHFADPNIADHHGRTPILWAASAGSSEAILVLTNAGANVEAADKDGLTALHCAASRGHTDCVETLISLCNAEADVIDNNGCSALFYAVTLGHADCTQTLLNHGANTNRQDRKGRTAMHCGAAKGQMETLKVVWSRGGNLWTRTARGDYPLHEAVTSSRTDLVLWLLSLRPDAITAPNNDGRCPLHLAAIHNNVEMCKVLLDAGSLVNPVMRTAKGMLATPLDAALHKGHRGTAKYLQVHGGVPAARLNSESAALRGPNTRNLGAQSQKPLDNEKERGVGEQLTSKKALHPPLQDNVQISGQKKILQVYVEDGVMIRRIKHPQGGEGEERIKRRRRKRKTKYLVDKNYLRNKEKHGRKGYEESTDGDGYTSQDSSIGEGRARAESDSDPNYTKPLEMKDGSHTLNKNINHTSLPKEGTPSEDIAKNKDFVEINDIDDSTKENQHRSEVEIERESQINLKPLDSSVDLDSLPIKEIVEAEIHAQKIEIERNEIGEIQSENKDPNSLANRDNSEALNENLINSENTQKEKTFSPMENDYTANGSPKKIEGDGINTIPEMSYEKTTENDDHGVFESLYQSSNLEIEKSDQNIEFKENNNLKAEELLTQKDGNENDYQLIKTENDELREEAVSLQENQSIKAENEEDKKEKNNISYEENKISEIVDGSVNETDMKNQTDDIEDFIQENQETVMENSKADVISEQNEGIEEKGVTSRESGDENHEQVGRDEIERVNDLPDENMEQDDGSKTDKSLNISNEKEENSNFEKQQLSEEAYLETIEGNVSTDSQNFKSKDGNQTKEGIQSEQIEENIDIEDEDTGEKGYDDETIVDDSTEKIFDEETEDSNEVKTNQDDTLTGNELETHESSILNEEHKSDKESSSNDTGSKSSVENSMVKEVVPKESNEEASYKSDFVSEKFIENKNNRRSQKHHVSKSKRIDNVKKDRGLIKVLSDEKLPASAKKEEKIKSKHKEWKKQRSSESWEISSMSPKIDEDSYLSGNRSPTEPPLLQDIDSEQAARKEKYDQDANSKGKSRIPRMCNKGHGDKKNDIPTVSVTQAVQYSVRKYHLERRIFHQLLELKRLQIRAGRASEGVLVKRLVDDYRRAGLMLGLQQYNGVYTFRAFEKYLYDQLRLLQSSERRIIPRLKSSDDLEKLTAALRKTRVGQDMLTSIPSNPALCTYQTHRCHHATHAYTGIPCAAYIKKNHHTMPKPGSFLPKLVNEEGHSELAKTLRFVDPSRPLTLELSHGSEKQVITLPTEKLDKSKRYFVTFTIKTGNQKKPDGSHAHTHASSV</sequence>
<accession>A0A9P0E2Y9</accession>
<evidence type="ECO:0000256" key="3">
    <source>
        <dbReference type="PROSITE-ProRule" id="PRU00023"/>
    </source>
</evidence>
<feature type="repeat" description="ANK" evidence="3">
    <location>
        <begin position="256"/>
        <end position="288"/>
    </location>
</feature>
<feature type="compositionally biased region" description="Basic and acidic residues" evidence="4">
    <location>
        <begin position="814"/>
        <end position="827"/>
    </location>
</feature>
<feature type="region of interest" description="Disordered" evidence="4">
    <location>
        <begin position="428"/>
        <end position="470"/>
    </location>
</feature>
<dbReference type="PROSITE" id="PS50088">
    <property type="entry name" value="ANK_REPEAT"/>
    <property type="match status" value="6"/>
</dbReference>
<feature type="compositionally biased region" description="Basic and acidic residues" evidence="4">
    <location>
        <begin position="518"/>
        <end position="527"/>
    </location>
</feature>
<feature type="compositionally biased region" description="Acidic residues" evidence="4">
    <location>
        <begin position="979"/>
        <end position="991"/>
    </location>
</feature>
<dbReference type="PROSITE" id="PS50297">
    <property type="entry name" value="ANK_REP_REGION"/>
    <property type="match status" value="6"/>
</dbReference>
<evidence type="ECO:0000313" key="5">
    <source>
        <dbReference type="EMBL" id="CAH1392904.1"/>
    </source>
</evidence>
<dbReference type="Gene3D" id="1.25.40.20">
    <property type="entry name" value="Ankyrin repeat-containing domain"/>
    <property type="match status" value="4"/>
</dbReference>
<dbReference type="PANTHER" id="PTHR24161:SF119">
    <property type="entry name" value="ANKYRIN REPEAT DOMAIN 44"/>
    <property type="match status" value="1"/>
</dbReference>
<proteinExistence type="predicted"/>
<dbReference type="PANTHER" id="PTHR24161">
    <property type="entry name" value="ANK_REP_REGION DOMAIN-CONTAINING PROTEIN-RELATED"/>
    <property type="match status" value="1"/>
</dbReference>
<feature type="region of interest" description="Disordered" evidence="4">
    <location>
        <begin position="801"/>
        <end position="827"/>
    </location>
</feature>
<evidence type="ECO:0000256" key="2">
    <source>
        <dbReference type="ARBA" id="ARBA00023043"/>
    </source>
</evidence>
<dbReference type="Proteomes" id="UP001152798">
    <property type="component" value="Chromosome 2"/>
</dbReference>
<dbReference type="Pfam" id="PF12796">
    <property type="entry name" value="Ank_2"/>
    <property type="match status" value="3"/>
</dbReference>
<keyword evidence="2 3" id="KW-0040">ANK repeat</keyword>
<feature type="region of interest" description="Disordered" evidence="4">
    <location>
        <begin position="855"/>
        <end position="1222"/>
    </location>
</feature>
<feature type="repeat" description="ANK" evidence="3">
    <location>
        <begin position="78"/>
        <end position="110"/>
    </location>
</feature>
<feature type="repeat" description="ANK" evidence="3">
    <location>
        <begin position="222"/>
        <end position="244"/>
    </location>
</feature>
<dbReference type="SUPFAM" id="SSF48403">
    <property type="entry name" value="Ankyrin repeat"/>
    <property type="match status" value="1"/>
</dbReference>
<evidence type="ECO:0000256" key="4">
    <source>
        <dbReference type="SAM" id="MobiDB-lite"/>
    </source>
</evidence>
<gene>
    <name evidence="5" type="ORF">NEZAVI_LOCUS3654</name>
</gene>
<feature type="compositionally biased region" description="Basic and acidic residues" evidence="4">
    <location>
        <begin position="1033"/>
        <end position="1052"/>
    </location>
</feature>
<dbReference type="OrthoDB" id="10258888at2759"/>
<feature type="repeat" description="ANK" evidence="3">
    <location>
        <begin position="189"/>
        <end position="221"/>
    </location>
</feature>
<dbReference type="InterPro" id="IPR002110">
    <property type="entry name" value="Ankyrin_rpt"/>
</dbReference>
<name>A0A9P0E2Y9_NEZVI</name>
<feature type="compositionally biased region" description="Polar residues" evidence="4">
    <location>
        <begin position="954"/>
        <end position="963"/>
    </location>
</feature>
<reference evidence="5" key="1">
    <citation type="submission" date="2022-01" db="EMBL/GenBank/DDBJ databases">
        <authorList>
            <person name="King R."/>
        </authorList>
    </citation>
    <scope>NUCLEOTIDE SEQUENCE</scope>
</reference>
<feature type="compositionally biased region" description="Basic and acidic residues" evidence="4">
    <location>
        <begin position="1188"/>
        <end position="1201"/>
    </location>
</feature>
<feature type="compositionally biased region" description="Basic and acidic residues" evidence="4">
    <location>
        <begin position="918"/>
        <end position="937"/>
    </location>
</feature>
<feature type="compositionally biased region" description="Basic and acidic residues" evidence="4">
    <location>
        <begin position="880"/>
        <end position="908"/>
    </location>
</feature>
<feature type="compositionally biased region" description="Basic residues" evidence="4">
    <location>
        <begin position="508"/>
        <end position="517"/>
    </location>
</feature>
<dbReference type="InterPro" id="IPR036770">
    <property type="entry name" value="Ankyrin_rpt-contain_sf"/>
</dbReference>
<dbReference type="SMART" id="SM00248">
    <property type="entry name" value="ANK"/>
    <property type="match status" value="12"/>
</dbReference>
<feature type="compositionally biased region" description="Polar residues" evidence="4">
    <location>
        <begin position="435"/>
        <end position="446"/>
    </location>
</feature>
<feature type="repeat" description="ANK" evidence="3">
    <location>
        <begin position="111"/>
        <end position="143"/>
    </location>
</feature>
<feature type="compositionally biased region" description="Polar residues" evidence="4">
    <location>
        <begin position="1053"/>
        <end position="1064"/>
    </location>
</feature>
<evidence type="ECO:0000313" key="6">
    <source>
        <dbReference type="Proteomes" id="UP001152798"/>
    </source>
</evidence>
<feature type="repeat" description="ANK" evidence="3">
    <location>
        <begin position="356"/>
        <end position="388"/>
    </location>
</feature>